<reference evidence="1" key="1">
    <citation type="submission" date="2018-02" db="EMBL/GenBank/DDBJ databases">
        <title>Rhizophora mucronata_Transcriptome.</title>
        <authorList>
            <person name="Meera S.P."/>
            <person name="Sreeshan A."/>
            <person name="Augustine A."/>
        </authorList>
    </citation>
    <scope>NUCLEOTIDE SEQUENCE</scope>
    <source>
        <tissue evidence="1">Leaf</tissue>
    </source>
</reference>
<accession>A0A2P2QIM9</accession>
<dbReference type="AlphaFoldDB" id="A0A2P2QIM9"/>
<protein>
    <submittedName>
        <fullName evidence="1">Uncharacterized protein</fullName>
    </submittedName>
</protein>
<name>A0A2P2QIM9_RHIMU</name>
<evidence type="ECO:0000313" key="1">
    <source>
        <dbReference type="EMBL" id="MBX66777.1"/>
    </source>
</evidence>
<sequence>MLIMMRFRFVVKFLAPSLNKCT</sequence>
<proteinExistence type="predicted"/>
<organism evidence="1">
    <name type="scientific">Rhizophora mucronata</name>
    <name type="common">Asiatic mangrove</name>
    <dbReference type="NCBI Taxonomy" id="61149"/>
    <lineage>
        <taxon>Eukaryota</taxon>
        <taxon>Viridiplantae</taxon>
        <taxon>Streptophyta</taxon>
        <taxon>Embryophyta</taxon>
        <taxon>Tracheophyta</taxon>
        <taxon>Spermatophyta</taxon>
        <taxon>Magnoliopsida</taxon>
        <taxon>eudicotyledons</taxon>
        <taxon>Gunneridae</taxon>
        <taxon>Pentapetalae</taxon>
        <taxon>rosids</taxon>
        <taxon>fabids</taxon>
        <taxon>Malpighiales</taxon>
        <taxon>Rhizophoraceae</taxon>
        <taxon>Rhizophora</taxon>
    </lineage>
</organism>
<dbReference type="EMBL" id="GGEC01086293">
    <property type="protein sequence ID" value="MBX66777.1"/>
    <property type="molecule type" value="Transcribed_RNA"/>
</dbReference>